<dbReference type="PANTHER" id="PTHR24404:SF114">
    <property type="entry name" value="KLUMPFUSS, ISOFORM B-RELATED"/>
    <property type="match status" value="1"/>
</dbReference>
<dbReference type="GO" id="GO:0008270">
    <property type="term" value="F:zinc ion binding"/>
    <property type="evidence" value="ECO:0007669"/>
    <property type="project" value="UniProtKB-KW"/>
</dbReference>
<dbReference type="SMART" id="SM00355">
    <property type="entry name" value="ZnF_C2H2"/>
    <property type="match status" value="4"/>
</dbReference>
<feature type="compositionally biased region" description="Low complexity" evidence="9">
    <location>
        <begin position="490"/>
        <end position="520"/>
    </location>
</feature>
<dbReference type="FunFam" id="3.30.160.60:FF:000100">
    <property type="entry name" value="Zinc finger 45-like"/>
    <property type="match status" value="1"/>
</dbReference>
<dbReference type="FunFam" id="3.30.160.60:FF:000478">
    <property type="entry name" value="Zinc finger protein 133"/>
    <property type="match status" value="1"/>
</dbReference>
<keyword evidence="6" id="KW-0238">DNA-binding</keyword>
<feature type="domain" description="C2H2-type" evidence="10">
    <location>
        <begin position="455"/>
        <end position="482"/>
    </location>
</feature>
<keyword evidence="3" id="KW-0677">Repeat</keyword>
<feature type="compositionally biased region" description="Basic residues" evidence="9">
    <location>
        <begin position="339"/>
        <end position="353"/>
    </location>
</feature>
<protein>
    <recommendedName>
        <fullName evidence="10">C2H2-type domain-containing protein</fullName>
    </recommendedName>
</protein>
<dbReference type="InterPro" id="IPR013087">
    <property type="entry name" value="Znf_C2H2_type"/>
</dbReference>
<feature type="compositionally biased region" description="Polar residues" evidence="9">
    <location>
        <begin position="233"/>
        <end position="254"/>
    </location>
</feature>
<dbReference type="GO" id="GO:0003677">
    <property type="term" value="F:DNA binding"/>
    <property type="evidence" value="ECO:0007669"/>
    <property type="project" value="UniProtKB-KW"/>
</dbReference>
<organism evidence="11 12">
    <name type="scientific">Gryllus longicercus</name>
    <dbReference type="NCBI Taxonomy" id="2509291"/>
    <lineage>
        <taxon>Eukaryota</taxon>
        <taxon>Metazoa</taxon>
        <taxon>Ecdysozoa</taxon>
        <taxon>Arthropoda</taxon>
        <taxon>Hexapoda</taxon>
        <taxon>Insecta</taxon>
        <taxon>Pterygota</taxon>
        <taxon>Neoptera</taxon>
        <taxon>Polyneoptera</taxon>
        <taxon>Orthoptera</taxon>
        <taxon>Ensifera</taxon>
        <taxon>Gryllidea</taxon>
        <taxon>Grylloidea</taxon>
        <taxon>Gryllidae</taxon>
        <taxon>Gryllinae</taxon>
        <taxon>Gryllus</taxon>
    </lineage>
</organism>
<dbReference type="Proteomes" id="UP001378592">
    <property type="component" value="Unassembled WGS sequence"/>
</dbReference>
<keyword evidence="7" id="KW-0539">Nucleus</keyword>
<keyword evidence="4 8" id="KW-0863">Zinc-finger</keyword>
<feature type="region of interest" description="Disordered" evidence="9">
    <location>
        <begin position="193"/>
        <end position="256"/>
    </location>
</feature>
<feature type="domain" description="C2H2-type" evidence="10">
    <location>
        <begin position="371"/>
        <end position="398"/>
    </location>
</feature>
<evidence type="ECO:0000256" key="8">
    <source>
        <dbReference type="PROSITE-ProRule" id="PRU00042"/>
    </source>
</evidence>
<dbReference type="InterPro" id="IPR036236">
    <property type="entry name" value="Znf_C2H2_sf"/>
</dbReference>
<evidence type="ECO:0000256" key="3">
    <source>
        <dbReference type="ARBA" id="ARBA00022737"/>
    </source>
</evidence>
<evidence type="ECO:0000256" key="1">
    <source>
        <dbReference type="ARBA" id="ARBA00004123"/>
    </source>
</evidence>
<dbReference type="PROSITE" id="PS50157">
    <property type="entry name" value="ZINC_FINGER_C2H2_2"/>
    <property type="match status" value="4"/>
</dbReference>
<evidence type="ECO:0000256" key="4">
    <source>
        <dbReference type="ARBA" id="ARBA00022771"/>
    </source>
</evidence>
<dbReference type="Pfam" id="PF00096">
    <property type="entry name" value="zf-C2H2"/>
    <property type="match status" value="1"/>
</dbReference>
<comment type="caution">
    <text evidence="11">The sequence shown here is derived from an EMBL/GenBank/DDBJ whole genome shotgun (WGS) entry which is preliminary data.</text>
</comment>
<evidence type="ECO:0000256" key="7">
    <source>
        <dbReference type="ARBA" id="ARBA00023242"/>
    </source>
</evidence>
<evidence type="ECO:0000256" key="5">
    <source>
        <dbReference type="ARBA" id="ARBA00022833"/>
    </source>
</evidence>
<feature type="domain" description="C2H2-type" evidence="10">
    <location>
        <begin position="427"/>
        <end position="454"/>
    </location>
</feature>
<keyword evidence="2" id="KW-0479">Metal-binding</keyword>
<evidence type="ECO:0000313" key="12">
    <source>
        <dbReference type="Proteomes" id="UP001378592"/>
    </source>
</evidence>
<keyword evidence="5" id="KW-0862">Zinc</keyword>
<evidence type="ECO:0000256" key="2">
    <source>
        <dbReference type="ARBA" id="ARBA00022723"/>
    </source>
</evidence>
<dbReference type="GO" id="GO:0005634">
    <property type="term" value="C:nucleus"/>
    <property type="evidence" value="ECO:0007669"/>
    <property type="project" value="UniProtKB-SubCell"/>
</dbReference>
<dbReference type="PANTHER" id="PTHR24404">
    <property type="entry name" value="ZINC FINGER PROTEIN"/>
    <property type="match status" value="1"/>
</dbReference>
<dbReference type="SUPFAM" id="SSF57667">
    <property type="entry name" value="beta-beta-alpha zinc fingers"/>
    <property type="match status" value="2"/>
</dbReference>
<dbReference type="AlphaFoldDB" id="A0AAN9V8R7"/>
<gene>
    <name evidence="11" type="ORF">R5R35_005951</name>
</gene>
<dbReference type="Gene3D" id="3.30.160.60">
    <property type="entry name" value="Classic Zinc Finger"/>
    <property type="match status" value="3"/>
</dbReference>
<name>A0AAN9V8R7_9ORTH</name>
<reference evidence="11 12" key="1">
    <citation type="submission" date="2024-03" db="EMBL/GenBank/DDBJ databases">
        <title>The genome assembly and annotation of the cricket Gryllus longicercus Weissman &amp; Gray.</title>
        <authorList>
            <person name="Szrajer S."/>
            <person name="Gray D."/>
            <person name="Ylla G."/>
        </authorList>
    </citation>
    <scope>NUCLEOTIDE SEQUENCE [LARGE SCALE GENOMIC DNA]</scope>
    <source>
        <strain evidence="11">DAG 2021-001</strain>
        <tissue evidence="11">Whole body minus gut</tissue>
    </source>
</reference>
<evidence type="ECO:0000256" key="9">
    <source>
        <dbReference type="SAM" id="MobiDB-lite"/>
    </source>
</evidence>
<sequence length="552" mass="60136">MNFTHFNGHFPVHQFSAAKFSNPQIQPGTMIVTSASDGTIQYIRPEHNGANFITSSASNSPVQSIPVTVNIPVPSDHRSGSIEQDVATSQSTSQHQLAAVVNAPVNKYPHAPGTLLGWGEIPMMHHFDASKNLTALNVPYPHQGVNNSAFLTMQPPPTSSANPGMWPVKLMQSVATMTNEESDTQPQDLCKVEEDKTKNSNGDVKSSPVLKSEQIQKESCDSEDDSEDSSKSGVNITSNATNEENRSESLSVSVPVNPMPNGSLECSQIQLQQQGSAMADYLARLPSTIPFSLQQFLKYQTETAPSIKREGEASSLAGMFLGNTAITPIVNNQAGASSPKKKKKKKSQKRPPRPKPGEIRVSTALDGSTLFCCPECHMAYPDRDLLQQHMSGHKMERRFVCNICGAGLKRKEHLDQHKKGHSDERPFVCSVCMKGFKRNEHLTRHFVIHSGEKTHACWECGKKFSRKDHLHKHTQTHIAKRVKAEMSQDSLPGGVPVSLGGSVVSPPVSTGSSTPGASTPQSVLTTLSPQIPMQHSILPNIPHPLQLHHSMS</sequence>
<dbReference type="InterPro" id="IPR050589">
    <property type="entry name" value="Ikaros_C2H2-ZF"/>
</dbReference>
<keyword evidence="12" id="KW-1185">Reference proteome</keyword>
<feature type="region of interest" description="Disordered" evidence="9">
    <location>
        <begin position="485"/>
        <end position="523"/>
    </location>
</feature>
<feature type="domain" description="C2H2-type" evidence="10">
    <location>
        <begin position="399"/>
        <end position="426"/>
    </location>
</feature>
<evidence type="ECO:0000259" key="10">
    <source>
        <dbReference type="PROSITE" id="PS50157"/>
    </source>
</evidence>
<dbReference type="PROSITE" id="PS00028">
    <property type="entry name" value="ZINC_FINGER_C2H2_1"/>
    <property type="match status" value="4"/>
</dbReference>
<comment type="subcellular location">
    <subcellularLocation>
        <location evidence="1">Nucleus</location>
    </subcellularLocation>
</comment>
<evidence type="ECO:0000313" key="11">
    <source>
        <dbReference type="EMBL" id="KAK7790589.1"/>
    </source>
</evidence>
<accession>A0AAN9V8R7</accession>
<evidence type="ECO:0000256" key="6">
    <source>
        <dbReference type="ARBA" id="ARBA00023125"/>
    </source>
</evidence>
<proteinExistence type="predicted"/>
<dbReference type="EMBL" id="JAZDUA010000611">
    <property type="protein sequence ID" value="KAK7790589.1"/>
    <property type="molecule type" value="Genomic_DNA"/>
</dbReference>
<feature type="region of interest" description="Disordered" evidence="9">
    <location>
        <begin position="331"/>
        <end position="360"/>
    </location>
</feature>